<feature type="region of interest" description="Disordered" evidence="1">
    <location>
        <begin position="756"/>
        <end position="809"/>
    </location>
</feature>
<accession>A0A8H2WDU0</accession>
<proteinExistence type="predicted"/>
<keyword evidence="2" id="KW-1133">Transmembrane helix</keyword>
<evidence type="ECO:0000313" key="4">
    <source>
        <dbReference type="EMBL" id="CAE6357980.1"/>
    </source>
</evidence>
<feature type="compositionally biased region" description="Polar residues" evidence="1">
    <location>
        <begin position="272"/>
        <end position="292"/>
    </location>
</feature>
<dbReference type="AlphaFoldDB" id="A0A8H2WDU0"/>
<sequence length="825" mass="88364">MIRWLLAMSYLFALALAFTNHGAQAEHRELKRGGPSPENAVVFDQKTSSTATRTARLRTTLPVFELTCGRTSEYELGRALEENMLVRGRPLSKVIYKVEPDLALFNWMRFDQTRRILTGTPPVAQPPPIPLGSPSYLDIYIYIGADRSYRLRTALGLIIRDSSDTTEANSTPISASIPADEQVPRPRGVVLGVLIAVCVLLALLALGGLGWMISMREYFKHGGHHGTNPQSQSPTKSHQSNSRSLPSTSNRATSITSTRRRVRTADHGAESPSKSALQLSSGETGTKNSAPPSTRKRATTLLQTIHTRAIGGSPKIGFGNSGGSKASLDSSSTTARKAFPPRLGLSQFSPRLGLGQLSPSFTIEESPKKENGSLVVEKSPVYTNSWSSALRLDPFRSPGGEADSVAGVEQERPVSPTPNKALRICGNKTMSVSELFLPDSSVNNSGPCATVDGSGLSSDHYDHAGNIGFIDHASNRSGSSTQATPHAPVALNRAESYVERTNQLGMALLTSPANIHMKSANGALGITFDSFFSPVTQRPSPEPRYGEVSSERMVKVGHSQETLTTAYVTASESGVSPGAQNRYNSPIPGQGIPEHVGAVGSPITLHSQTAELDNVATPSFIVHPDTTTIVREETSDRLLSGENPSSPPRVEYGRGDRSLRALYSFPAMLRGSLSCFPEDVSLNTPMFSTPFLPSTGASRSDSTHREASDIMLLPADDLTQGCLVLTRIGEDSTNHHEIANTSGNTGALLSDVTQEGSNLVARSEEDSILSPDLSEHGTEQTDSIISPEQDSNMRSSVDSIMSGQRADRSSNGLKYASHLFLTSGN</sequence>
<keyword evidence="3" id="KW-0732">Signal</keyword>
<feature type="signal peptide" evidence="3">
    <location>
        <begin position="1"/>
        <end position="17"/>
    </location>
</feature>
<feature type="compositionally biased region" description="Polar residues" evidence="1">
    <location>
        <begin position="227"/>
        <end position="246"/>
    </location>
</feature>
<evidence type="ECO:0000256" key="1">
    <source>
        <dbReference type="SAM" id="MobiDB-lite"/>
    </source>
</evidence>
<evidence type="ECO:0000256" key="2">
    <source>
        <dbReference type="SAM" id="Phobius"/>
    </source>
</evidence>
<feature type="region of interest" description="Disordered" evidence="1">
    <location>
        <begin position="223"/>
        <end position="336"/>
    </location>
</feature>
<feature type="compositionally biased region" description="Low complexity" evidence="1">
    <location>
        <begin position="323"/>
        <end position="335"/>
    </location>
</feature>
<evidence type="ECO:0000313" key="5">
    <source>
        <dbReference type="Proteomes" id="UP000663846"/>
    </source>
</evidence>
<reference evidence="4" key="1">
    <citation type="submission" date="2021-01" db="EMBL/GenBank/DDBJ databases">
        <authorList>
            <person name="Kaushik A."/>
        </authorList>
    </citation>
    <scope>NUCLEOTIDE SEQUENCE</scope>
    <source>
        <strain evidence="4">AG1-1C</strain>
    </source>
</reference>
<keyword evidence="2" id="KW-0472">Membrane</keyword>
<comment type="caution">
    <text evidence="4">The sequence shown here is derived from an EMBL/GenBank/DDBJ whole genome shotgun (WGS) entry which is preliminary data.</text>
</comment>
<feature type="transmembrane region" description="Helical" evidence="2">
    <location>
        <begin position="189"/>
        <end position="213"/>
    </location>
</feature>
<name>A0A8H2WDU0_9AGAM</name>
<organism evidence="4 5">
    <name type="scientific">Rhizoctonia solani</name>
    <dbReference type="NCBI Taxonomy" id="456999"/>
    <lineage>
        <taxon>Eukaryota</taxon>
        <taxon>Fungi</taxon>
        <taxon>Dikarya</taxon>
        <taxon>Basidiomycota</taxon>
        <taxon>Agaricomycotina</taxon>
        <taxon>Agaricomycetes</taxon>
        <taxon>Cantharellales</taxon>
        <taxon>Ceratobasidiaceae</taxon>
        <taxon>Rhizoctonia</taxon>
    </lineage>
</organism>
<feature type="region of interest" description="Disordered" evidence="1">
    <location>
        <begin position="401"/>
        <end position="420"/>
    </location>
</feature>
<keyword evidence="2" id="KW-0812">Transmembrane</keyword>
<evidence type="ECO:0000256" key="3">
    <source>
        <dbReference type="SAM" id="SignalP"/>
    </source>
</evidence>
<dbReference type="Proteomes" id="UP000663846">
    <property type="component" value="Unassembled WGS sequence"/>
</dbReference>
<dbReference type="EMBL" id="CAJMWS010000081">
    <property type="protein sequence ID" value="CAE6357980.1"/>
    <property type="molecule type" value="Genomic_DNA"/>
</dbReference>
<feature type="compositionally biased region" description="Polar residues" evidence="1">
    <location>
        <begin position="780"/>
        <end position="802"/>
    </location>
</feature>
<feature type="chain" id="PRO_5034411307" evidence="3">
    <location>
        <begin position="18"/>
        <end position="825"/>
    </location>
</feature>
<protein>
    <submittedName>
        <fullName evidence="4">Uncharacterized protein</fullName>
    </submittedName>
</protein>
<gene>
    <name evidence="4" type="ORF">RDB_LOCUS15969</name>
</gene>
<feature type="compositionally biased region" description="Low complexity" evidence="1">
    <location>
        <begin position="247"/>
        <end position="257"/>
    </location>
</feature>